<dbReference type="PANTHER" id="PTHR35004">
    <property type="entry name" value="TRANSPOSASE RV3428C-RELATED"/>
    <property type="match status" value="1"/>
</dbReference>
<dbReference type="InterPro" id="IPR012337">
    <property type="entry name" value="RNaseH-like_sf"/>
</dbReference>
<organism evidence="7">
    <name type="scientific">mine drainage metagenome</name>
    <dbReference type="NCBI Taxonomy" id="410659"/>
    <lineage>
        <taxon>unclassified sequences</taxon>
        <taxon>metagenomes</taxon>
        <taxon>ecological metagenomes</taxon>
    </lineage>
</organism>
<dbReference type="InterPro" id="IPR036397">
    <property type="entry name" value="RNaseH_sf"/>
</dbReference>
<keyword evidence="2" id="KW-0815">Transposition</keyword>
<evidence type="ECO:0000259" key="6">
    <source>
        <dbReference type="PROSITE" id="PS50994"/>
    </source>
</evidence>
<name>T1D3V3_9ZZZZ</name>
<dbReference type="GO" id="GO:0006310">
    <property type="term" value="P:DNA recombination"/>
    <property type="evidence" value="ECO:0007669"/>
    <property type="project" value="UniProtKB-KW"/>
</dbReference>
<accession>T1D3V3</accession>
<evidence type="ECO:0000256" key="4">
    <source>
        <dbReference type="ARBA" id="ARBA00023172"/>
    </source>
</evidence>
<comment type="caution">
    <text evidence="7">The sequence shown here is derived from an EMBL/GenBank/DDBJ whole genome shotgun (WGS) entry which is preliminary data.</text>
</comment>
<proteinExistence type="inferred from homology"/>
<evidence type="ECO:0000256" key="1">
    <source>
        <dbReference type="ARBA" id="ARBA00009277"/>
    </source>
</evidence>
<evidence type="ECO:0000259" key="5">
    <source>
        <dbReference type="PROSITE" id="PS50531"/>
    </source>
</evidence>
<feature type="domain" description="Integrase catalytic" evidence="6">
    <location>
        <begin position="101"/>
        <end position="283"/>
    </location>
</feature>
<dbReference type="AlphaFoldDB" id="T1D3V3"/>
<dbReference type="PANTHER" id="PTHR35004:SF7">
    <property type="entry name" value="INTEGRASE PROTEIN"/>
    <property type="match status" value="1"/>
</dbReference>
<keyword evidence="4" id="KW-0233">DNA recombination</keyword>
<evidence type="ECO:0000313" key="7">
    <source>
        <dbReference type="EMBL" id="EQD76199.1"/>
    </source>
</evidence>
<dbReference type="Gene3D" id="3.30.420.10">
    <property type="entry name" value="Ribonuclease H-like superfamily/Ribonuclease H"/>
    <property type="match status" value="1"/>
</dbReference>
<dbReference type="InterPro" id="IPR009057">
    <property type="entry name" value="Homeodomain-like_sf"/>
</dbReference>
<evidence type="ECO:0000256" key="2">
    <source>
        <dbReference type="ARBA" id="ARBA00022578"/>
    </source>
</evidence>
<protein>
    <submittedName>
        <fullName evidence="7">Integrase catalytic subunit</fullName>
    </submittedName>
</protein>
<dbReference type="SUPFAM" id="SSF46689">
    <property type="entry name" value="Homeodomain-like"/>
    <property type="match status" value="1"/>
</dbReference>
<sequence>MKRHEIEVLRRAGFSLRAVARKAGIARNTVKRILEETQPIEARRRPVGRPSIATPFEVLVEQILRERCDLPTVEILRRLREQGYAGGKNPVYQMVRRLRKIVTPPLVRFEGLVGEFCQNDFGHVRVRYDDGTEEILHFFASRLKWSRWVYVELVPNEQVEALVRALLAAFDSFGGVPLACVFDNPKTVVISRQGGAIQWNDTFAQATLDYRFGPELCTPRRGQEKGSVKNLVGFVKNGFFKVRRFHDRADLDSQLAQWHHEVNEVRPCRATGVPPLARIADERRRLRPLPIPSAEYALRFPVRVGPTGWVTFHGVRYSMPAETIGISATLFLYRDRVRIMTDRHDVSHPRYPHNGVSTLPKHATSALAAVSGRRAELYYQRQRLLEVGPSAEAFLTELVHARPHTWASDVRQLFELLLEHGPERMAMAFQQALDRGWHGTELVEPLLRRPWGMLEEVRT</sequence>
<dbReference type="GO" id="GO:0032196">
    <property type="term" value="P:transposition"/>
    <property type="evidence" value="ECO:0007669"/>
    <property type="project" value="UniProtKB-KW"/>
</dbReference>
<dbReference type="GO" id="GO:0003677">
    <property type="term" value="F:DNA binding"/>
    <property type="evidence" value="ECO:0007669"/>
    <property type="project" value="UniProtKB-KW"/>
</dbReference>
<evidence type="ECO:0000256" key="3">
    <source>
        <dbReference type="ARBA" id="ARBA00023125"/>
    </source>
</evidence>
<dbReference type="InterPro" id="IPR017894">
    <property type="entry name" value="HTH_IS21_transposase_type"/>
</dbReference>
<dbReference type="PROSITE" id="PS50531">
    <property type="entry name" value="HTH_IS21"/>
    <property type="match status" value="1"/>
</dbReference>
<dbReference type="PROSITE" id="PS50994">
    <property type="entry name" value="INTEGRASE"/>
    <property type="match status" value="1"/>
</dbReference>
<keyword evidence="3" id="KW-0238">DNA-binding</keyword>
<dbReference type="SUPFAM" id="SSF53098">
    <property type="entry name" value="Ribonuclease H-like"/>
    <property type="match status" value="1"/>
</dbReference>
<dbReference type="InterPro" id="IPR054353">
    <property type="entry name" value="IstA-like_C"/>
</dbReference>
<comment type="similarity">
    <text evidence="1">Belongs to the transposase IS21/IS408/IS1162 family.</text>
</comment>
<feature type="domain" description="HTH IS21-type" evidence="5">
    <location>
        <begin position="1"/>
        <end position="64"/>
    </location>
</feature>
<reference evidence="7" key="1">
    <citation type="submission" date="2013-08" db="EMBL/GenBank/DDBJ databases">
        <authorList>
            <person name="Mendez C."/>
            <person name="Richter M."/>
            <person name="Ferrer M."/>
            <person name="Sanchez J."/>
        </authorList>
    </citation>
    <scope>NUCLEOTIDE SEQUENCE</scope>
</reference>
<gene>
    <name evidence="7" type="ORF">B1B_01838</name>
</gene>
<dbReference type="EMBL" id="AUZY01001114">
    <property type="protein sequence ID" value="EQD76199.1"/>
    <property type="molecule type" value="Genomic_DNA"/>
</dbReference>
<dbReference type="Pfam" id="PF22483">
    <property type="entry name" value="Mu-transpos_C_2"/>
    <property type="match status" value="1"/>
</dbReference>
<dbReference type="NCBIfam" id="NF033546">
    <property type="entry name" value="transpos_IS21"/>
    <property type="match status" value="1"/>
</dbReference>
<dbReference type="GO" id="GO:0015074">
    <property type="term" value="P:DNA integration"/>
    <property type="evidence" value="ECO:0007669"/>
    <property type="project" value="InterPro"/>
</dbReference>
<dbReference type="InterPro" id="IPR001584">
    <property type="entry name" value="Integrase_cat-core"/>
</dbReference>
<dbReference type="Gene3D" id="1.10.10.60">
    <property type="entry name" value="Homeodomain-like"/>
    <property type="match status" value="1"/>
</dbReference>
<reference evidence="7" key="2">
    <citation type="journal article" date="2014" name="ISME J.">
        <title>Microbial stratification in low pH oxic and suboxic macroscopic growths along an acid mine drainage.</title>
        <authorList>
            <person name="Mendez-Garcia C."/>
            <person name="Mesa V."/>
            <person name="Sprenger R.R."/>
            <person name="Richter M."/>
            <person name="Diez M.S."/>
            <person name="Solano J."/>
            <person name="Bargiela R."/>
            <person name="Golyshina O.V."/>
            <person name="Manteca A."/>
            <person name="Ramos J.L."/>
            <person name="Gallego J.R."/>
            <person name="Llorente I."/>
            <person name="Martins Dos Santos V.A."/>
            <person name="Jensen O.N."/>
            <person name="Pelaez A.I."/>
            <person name="Sanchez J."/>
            <person name="Ferrer M."/>
        </authorList>
    </citation>
    <scope>NUCLEOTIDE SEQUENCE</scope>
</reference>